<name>A0ABV2JAN9_9FIRM</name>
<protein>
    <submittedName>
        <fullName evidence="2">Glucan phosphoethanolaminetransferase (Alkaline phosphatase superfamily)</fullName>
    </submittedName>
</protein>
<dbReference type="Proteomes" id="UP001549162">
    <property type="component" value="Unassembled WGS sequence"/>
</dbReference>
<feature type="transmembrane region" description="Helical" evidence="1">
    <location>
        <begin position="7"/>
        <end position="28"/>
    </location>
</feature>
<keyword evidence="1" id="KW-0812">Transmembrane</keyword>
<comment type="caution">
    <text evidence="2">The sequence shown here is derived from an EMBL/GenBank/DDBJ whole genome shotgun (WGS) entry which is preliminary data.</text>
</comment>
<gene>
    <name evidence="2" type="ORF">ABID14_001471</name>
</gene>
<reference evidence="2 3" key="1">
    <citation type="submission" date="2024-06" db="EMBL/GenBank/DDBJ databases">
        <title>Genomic Encyclopedia of Type Strains, Phase IV (KMG-IV): sequencing the most valuable type-strain genomes for metagenomic binning, comparative biology and taxonomic classification.</title>
        <authorList>
            <person name="Goeker M."/>
        </authorList>
    </citation>
    <scope>NUCLEOTIDE SEQUENCE [LARGE SCALE GENOMIC DNA]</scope>
    <source>
        <strain evidence="2 3">DSM 21460</strain>
    </source>
</reference>
<evidence type="ECO:0000313" key="3">
    <source>
        <dbReference type="Proteomes" id="UP001549162"/>
    </source>
</evidence>
<proteinExistence type="predicted"/>
<dbReference type="Pfam" id="PF11188">
    <property type="entry name" value="DUF2975"/>
    <property type="match status" value="1"/>
</dbReference>
<feature type="transmembrane region" description="Helical" evidence="1">
    <location>
        <begin position="119"/>
        <end position="139"/>
    </location>
</feature>
<dbReference type="EMBL" id="JBEPMA010000009">
    <property type="protein sequence ID" value="MET3617836.1"/>
    <property type="molecule type" value="Genomic_DNA"/>
</dbReference>
<keyword evidence="1" id="KW-1133">Transmembrane helix</keyword>
<evidence type="ECO:0000256" key="1">
    <source>
        <dbReference type="SAM" id="Phobius"/>
    </source>
</evidence>
<keyword evidence="3" id="KW-1185">Reference proteome</keyword>
<evidence type="ECO:0000313" key="2">
    <source>
        <dbReference type="EMBL" id="MET3617836.1"/>
    </source>
</evidence>
<feature type="transmembrane region" description="Helical" evidence="1">
    <location>
        <begin position="85"/>
        <end position="107"/>
    </location>
</feature>
<keyword evidence="1" id="KW-0472">Membrane</keyword>
<dbReference type="RefSeq" id="WP_354368649.1">
    <property type="nucleotide sequence ID" value="NZ_JBEPMA010000009.1"/>
</dbReference>
<accession>A0ABV2JAN9</accession>
<feature type="transmembrane region" description="Helical" evidence="1">
    <location>
        <begin position="48"/>
        <end position="73"/>
    </location>
</feature>
<organism evidence="2 3">
    <name type="scientific">Peptoniphilus olsenii</name>
    <dbReference type="NCBI Taxonomy" id="411570"/>
    <lineage>
        <taxon>Bacteria</taxon>
        <taxon>Bacillati</taxon>
        <taxon>Bacillota</taxon>
        <taxon>Tissierellia</taxon>
        <taxon>Tissierellales</taxon>
        <taxon>Peptoniphilaceae</taxon>
        <taxon>Peptoniphilus</taxon>
    </lineage>
</organism>
<sequence length="156" mass="17912">MKKFRVMLVEISLLILIASLLILAYKLVNISGMVSSLYPEFSNMRYPLLILLEFVFLVTVLALIFGFSCLILYKKDCIFDKRMYRGLQNIGLSFIAGIFLMILIIFYTNLNLSASITNVFIYFGIFIYLIISQIFFILSDLVSEGISLKEENDLTI</sequence>
<dbReference type="InterPro" id="IPR021354">
    <property type="entry name" value="DUF2975"/>
</dbReference>